<dbReference type="InterPro" id="IPR022764">
    <property type="entry name" value="Peptidase_S54_rhomboid_dom"/>
</dbReference>
<feature type="transmembrane region" description="Helical" evidence="5">
    <location>
        <begin position="132"/>
        <end position="151"/>
    </location>
</feature>
<evidence type="ECO:0000256" key="3">
    <source>
        <dbReference type="ARBA" id="ARBA00022989"/>
    </source>
</evidence>
<dbReference type="Gene3D" id="1.20.1540.10">
    <property type="entry name" value="Rhomboid-like"/>
    <property type="match status" value="1"/>
</dbReference>
<dbReference type="PANTHER" id="PTHR43731">
    <property type="entry name" value="RHOMBOID PROTEASE"/>
    <property type="match status" value="1"/>
</dbReference>
<dbReference type="InterPro" id="IPR050925">
    <property type="entry name" value="Rhomboid_protease_S54"/>
</dbReference>
<dbReference type="AlphaFoldDB" id="A0A9N8DZL8"/>
<dbReference type="SUPFAM" id="SSF144091">
    <property type="entry name" value="Rhomboid-like"/>
    <property type="match status" value="1"/>
</dbReference>
<feature type="domain" description="Peptidase S54 rhomboid" evidence="6">
    <location>
        <begin position="127"/>
        <end position="214"/>
    </location>
</feature>
<proteinExistence type="predicted"/>
<gene>
    <name evidence="7" type="ORF">SEMRO_367_G127860.1</name>
</gene>
<feature type="transmembrane region" description="Helical" evidence="5">
    <location>
        <begin position="65"/>
        <end position="85"/>
    </location>
</feature>
<dbReference type="Pfam" id="PF01694">
    <property type="entry name" value="Rhomboid"/>
    <property type="match status" value="1"/>
</dbReference>
<evidence type="ECO:0000256" key="5">
    <source>
        <dbReference type="SAM" id="Phobius"/>
    </source>
</evidence>
<evidence type="ECO:0000313" key="8">
    <source>
        <dbReference type="Proteomes" id="UP001153069"/>
    </source>
</evidence>
<protein>
    <submittedName>
        <fullName evidence="7">Rhomboid family</fullName>
    </submittedName>
</protein>
<name>A0A9N8DZL8_9STRA</name>
<organism evidence="7 8">
    <name type="scientific">Seminavis robusta</name>
    <dbReference type="NCBI Taxonomy" id="568900"/>
    <lineage>
        <taxon>Eukaryota</taxon>
        <taxon>Sar</taxon>
        <taxon>Stramenopiles</taxon>
        <taxon>Ochrophyta</taxon>
        <taxon>Bacillariophyta</taxon>
        <taxon>Bacillariophyceae</taxon>
        <taxon>Bacillariophycidae</taxon>
        <taxon>Naviculales</taxon>
        <taxon>Naviculaceae</taxon>
        <taxon>Seminavis</taxon>
    </lineage>
</organism>
<keyword evidence="3 5" id="KW-1133">Transmembrane helix</keyword>
<evidence type="ECO:0000256" key="4">
    <source>
        <dbReference type="ARBA" id="ARBA00023136"/>
    </source>
</evidence>
<comment type="subcellular location">
    <subcellularLocation>
        <location evidence="1">Membrane</location>
        <topology evidence="1">Multi-pass membrane protein</topology>
    </subcellularLocation>
</comment>
<evidence type="ECO:0000256" key="1">
    <source>
        <dbReference type="ARBA" id="ARBA00004141"/>
    </source>
</evidence>
<dbReference type="GO" id="GO:0004252">
    <property type="term" value="F:serine-type endopeptidase activity"/>
    <property type="evidence" value="ECO:0007669"/>
    <property type="project" value="InterPro"/>
</dbReference>
<feature type="transmembrane region" description="Helical" evidence="5">
    <location>
        <begin position="265"/>
        <end position="282"/>
    </location>
</feature>
<dbReference type="InterPro" id="IPR035952">
    <property type="entry name" value="Rhomboid-like_sf"/>
</dbReference>
<reference evidence="7" key="1">
    <citation type="submission" date="2020-06" db="EMBL/GenBank/DDBJ databases">
        <authorList>
            <consortium name="Plant Systems Biology data submission"/>
        </authorList>
    </citation>
    <scope>NUCLEOTIDE SEQUENCE</scope>
    <source>
        <strain evidence="7">D6</strain>
    </source>
</reference>
<comment type="caution">
    <text evidence="7">The sequence shown here is derived from an EMBL/GenBank/DDBJ whole genome shotgun (WGS) entry which is preliminary data.</text>
</comment>
<evidence type="ECO:0000256" key="2">
    <source>
        <dbReference type="ARBA" id="ARBA00022692"/>
    </source>
</evidence>
<keyword evidence="8" id="KW-1185">Reference proteome</keyword>
<dbReference type="GO" id="GO:0016020">
    <property type="term" value="C:membrane"/>
    <property type="evidence" value="ECO:0007669"/>
    <property type="project" value="UniProtKB-SubCell"/>
</dbReference>
<dbReference type="Proteomes" id="UP001153069">
    <property type="component" value="Unassembled WGS sequence"/>
</dbReference>
<evidence type="ECO:0000313" key="7">
    <source>
        <dbReference type="EMBL" id="CAB9508939.1"/>
    </source>
</evidence>
<feature type="transmembrane region" description="Helical" evidence="5">
    <location>
        <begin position="163"/>
        <end position="182"/>
    </location>
</feature>
<dbReference type="PANTHER" id="PTHR43731:SF26">
    <property type="entry name" value="RHOMBOID-LIKE PROTEIN 10, CHLOROPLASTIC"/>
    <property type="match status" value="1"/>
</dbReference>
<sequence length="306" mass="33807">MIPPTETNPIEETQLSCVSVASMLQFHVSDKCLPDASSIGSDTLTNQTTVSAIDSTPHWTWSQHLIFANFFMFVYQTVSTVQLIVQRNPRYWPRHAFSIITDTLLGSTNVRGPLTTSFVHINYLSNREPFRFLTAGFLHGDILHLLLNLYALRQLPSWVESGLGTSLFVTTFLVAIVTGNIGHSIVMASSPARTFCLGASGGICGLYGLMYVALTKMGQSQGASRISANYQKDYQMRRKNSLQADMFPQSYRQVMGFGMAPSKSGFLPVQAIWVAVGILLLSEPRYQSMPGNIVRGLLHPGSLSRF</sequence>
<dbReference type="EMBL" id="CAICTM010000366">
    <property type="protein sequence ID" value="CAB9508939.1"/>
    <property type="molecule type" value="Genomic_DNA"/>
</dbReference>
<dbReference type="OrthoDB" id="46411at2759"/>
<keyword evidence="2 5" id="KW-0812">Transmembrane</keyword>
<feature type="transmembrane region" description="Helical" evidence="5">
    <location>
        <begin position="194"/>
        <end position="214"/>
    </location>
</feature>
<evidence type="ECO:0000259" key="6">
    <source>
        <dbReference type="Pfam" id="PF01694"/>
    </source>
</evidence>
<accession>A0A9N8DZL8</accession>
<keyword evidence="4 5" id="KW-0472">Membrane</keyword>